<reference evidence="5" key="3">
    <citation type="submission" date="2020-03" db="EMBL/GenBank/DDBJ databases">
        <title>Sequencing and Assembly of Multiple Reported Metal-Biooxidizing Members of the Extremely Thermoacidophilic Archaeal Family Sulfolobaceae.</title>
        <authorList>
            <person name="Counts J.A."/>
            <person name="Kelly R.M."/>
        </authorList>
    </citation>
    <scope>NUCLEOTIDE SEQUENCE [LARGE SCALE GENOMIC DNA]</scope>
    <source>
        <strain evidence="5">HO1-1</strain>
    </source>
</reference>
<keyword evidence="5" id="KW-1185">Reference proteome</keyword>
<evidence type="ECO:0000256" key="2">
    <source>
        <dbReference type="SAM" id="Phobius"/>
    </source>
</evidence>
<reference evidence="4 5" key="1">
    <citation type="submission" date="2018-05" db="EMBL/GenBank/DDBJ databases">
        <title>Complete Genome Sequences of Extremely Thermoacidophilic, Metal-Mobilizing Type-Strain Members of the Archaeal Family Sulfolobaceae: Acidianus brierleyi DSM-1651T, Acidianus sulfidivorans DSM-18786T, Metallosphaera hakonensis DSM-7519T, and Metallosphaera prunae DSM-10039T.</title>
        <authorList>
            <person name="Counts J.A."/>
            <person name="Kelly R.M."/>
        </authorList>
    </citation>
    <scope>NUCLEOTIDE SEQUENCE [LARGE SCALE GENOMIC DNA]</scope>
    <source>
        <strain evidence="4 5">HO1-1</strain>
    </source>
</reference>
<dbReference type="EMBL" id="CP029287">
    <property type="protein sequence ID" value="AWR98587.1"/>
    <property type="molecule type" value="Genomic_DNA"/>
</dbReference>
<evidence type="ECO:0000256" key="1">
    <source>
        <dbReference type="SAM" id="MobiDB-lite"/>
    </source>
</evidence>
<feature type="region of interest" description="Disordered" evidence="1">
    <location>
        <begin position="416"/>
        <end position="448"/>
    </location>
</feature>
<sequence length="479" mass="51365">MRQTIGSIIVGLLIASFGVAIFSSPITASTQTYTVTFMEHGLPNGTAWSVKFGGQVKNSTTDQISFQVKGTSYLNYSIPDVGKYIPTPSQGSFLVDNSTTINVTFALPFVKIVITKLIVVDQSTGTSVTQLEPGNTYQVGVSLQNQGNTGTFVEINETVLMNGKVVESDVPILSIGPGSTASATFLWTPNTAGVYTFLVHVQASPNISESASYPLYVGVSPVKTYNVTFTEMGLPAGTQWSVEFNGEVESSMTPTITFQVSNGTYTYYVNNVSGFLPNVTSGKVKVNGTTNVMISFLPLIFKPVSKLLLSYDGEPISQLETNTTYSVIASVTNVGNTSGQGYLLLLGRQGTVNVIDQKFNYTLRPGQTENFTEEFMVNSTTPLTITLTLYTLTPQGAKAVYNSTSQLPVIQKVTNTTKSQTSNTTTTTTTTPNTTKPTTTTNVSTPSIPTQKSSNTLLYVAIAVVVVVIIAIVLLVRRR</sequence>
<dbReference type="STRING" id="1293036.GCA_001315825_02637"/>
<organism evidence="4 5">
    <name type="scientific">Metallosphaera hakonensis JCM 8857 = DSM 7519</name>
    <dbReference type="NCBI Taxonomy" id="1293036"/>
    <lineage>
        <taxon>Archaea</taxon>
        <taxon>Thermoproteota</taxon>
        <taxon>Thermoprotei</taxon>
        <taxon>Sulfolobales</taxon>
        <taxon>Sulfolobaceae</taxon>
        <taxon>Metallosphaera</taxon>
    </lineage>
</organism>
<reference evidence="5" key="2">
    <citation type="submission" date="2020-03" db="EMBL/GenBank/DDBJ databases">
        <title>Complete Genome Sequences of Extremely Thermoacidophilic, Metal-Mobilizing Type-Strain Members of the Archaeal Family Sulfolobaceae: Acidianus brierleyi DSM-1651T, Acidianus sulfidivorans DSM-18786T, Metallosphaera hakonensis DSM-7519T, and Metallosphaera prunae DSM-10039T.</title>
        <authorList>
            <person name="Counts J.A."/>
            <person name="Kelly R.M."/>
        </authorList>
    </citation>
    <scope>NUCLEOTIDE SEQUENCE [LARGE SCALE GENOMIC DNA]</scope>
    <source>
        <strain evidence="5">HO1-1</strain>
    </source>
</reference>
<name>A0A2U9IRJ0_9CREN</name>
<evidence type="ECO:0000259" key="3">
    <source>
        <dbReference type="Pfam" id="PF07705"/>
    </source>
</evidence>
<evidence type="ECO:0000313" key="5">
    <source>
        <dbReference type="Proteomes" id="UP000247586"/>
    </source>
</evidence>
<gene>
    <name evidence="4" type="ORF">DFR87_01450</name>
</gene>
<accession>A0A2U9IRJ0</accession>
<evidence type="ECO:0000313" key="4">
    <source>
        <dbReference type="EMBL" id="AWR98587.1"/>
    </source>
</evidence>
<dbReference type="KEGG" id="mhk:DFR87_01450"/>
<keyword evidence="2" id="KW-1133">Transmembrane helix</keyword>
<dbReference type="RefSeq" id="WP_054837228.1">
    <property type="nucleotide sequence ID" value="NZ_BBBA01000032.1"/>
</dbReference>
<feature type="domain" description="CARDB" evidence="3">
    <location>
        <begin position="117"/>
        <end position="211"/>
    </location>
</feature>
<dbReference type="GeneID" id="36833966"/>
<dbReference type="Pfam" id="PF07705">
    <property type="entry name" value="CARDB"/>
    <property type="match status" value="1"/>
</dbReference>
<feature type="transmembrane region" description="Helical" evidence="2">
    <location>
        <begin position="457"/>
        <end position="476"/>
    </location>
</feature>
<keyword evidence="2" id="KW-0812">Transmembrane</keyword>
<dbReference type="InterPro" id="IPR011635">
    <property type="entry name" value="CARDB"/>
</dbReference>
<dbReference type="InterPro" id="IPR013783">
    <property type="entry name" value="Ig-like_fold"/>
</dbReference>
<keyword evidence="2" id="KW-0472">Membrane</keyword>
<protein>
    <recommendedName>
        <fullName evidence="3">CARDB domain-containing protein</fullName>
    </recommendedName>
</protein>
<dbReference type="Proteomes" id="UP000247586">
    <property type="component" value="Chromosome"/>
</dbReference>
<dbReference type="Gene3D" id="2.60.40.10">
    <property type="entry name" value="Immunoglobulins"/>
    <property type="match status" value="1"/>
</dbReference>
<dbReference type="AlphaFoldDB" id="A0A2U9IRJ0"/>
<dbReference type="OrthoDB" id="43976at2157"/>
<proteinExistence type="predicted"/>